<protein>
    <submittedName>
        <fullName evidence="4">HAD-IB family hydrolase</fullName>
    </submittedName>
</protein>
<dbReference type="InterPro" id="IPR050582">
    <property type="entry name" value="HAD-like_SerB"/>
</dbReference>
<reference evidence="4 5" key="1">
    <citation type="submission" date="2020-04" db="EMBL/GenBank/DDBJ databases">
        <title>Ralstonia insidiosa genome sequencing and assembly.</title>
        <authorList>
            <person name="Martins R.C.R."/>
            <person name="Perdigao-Neto L.V."/>
            <person name="Levin A.S.S."/>
            <person name="Costa S.F."/>
        </authorList>
    </citation>
    <scope>NUCLEOTIDE SEQUENCE [LARGE SCALE GENOMIC DNA]</scope>
    <source>
        <strain evidence="4 5">5047</strain>
    </source>
</reference>
<dbReference type="PANTHER" id="PTHR43344:SF13">
    <property type="entry name" value="PHOSPHATASE RV3661-RELATED"/>
    <property type="match status" value="1"/>
</dbReference>
<dbReference type="SUPFAM" id="SSF56784">
    <property type="entry name" value="HAD-like"/>
    <property type="match status" value="1"/>
</dbReference>
<dbReference type="EMBL" id="JABBZM010000005">
    <property type="protein sequence ID" value="NMV37803.1"/>
    <property type="molecule type" value="Genomic_DNA"/>
</dbReference>
<keyword evidence="2 4" id="KW-0378">Hydrolase</keyword>
<comment type="caution">
    <text evidence="4">The sequence shown here is derived from an EMBL/GenBank/DDBJ whole genome shotgun (WGS) entry which is preliminary data.</text>
</comment>
<dbReference type="GO" id="GO:0046872">
    <property type="term" value="F:metal ion binding"/>
    <property type="evidence" value="ECO:0007669"/>
    <property type="project" value="UniProtKB-KW"/>
</dbReference>
<evidence type="ECO:0000313" key="4">
    <source>
        <dbReference type="EMBL" id="NMV37803.1"/>
    </source>
</evidence>
<dbReference type="NCBIfam" id="TIGR01488">
    <property type="entry name" value="HAD-SF-IB"/>
    <property type="match status" value="1"/>
</dbReference>
<keyword evidence="1" id="KW-0479">Metal-binding</keyword>
<dbReference type="Gene3D" id="3.40.50.1000">
    <property type="entry name" value="HAD superfamily/HAD-like"/>
    <property type="match status" value="1"/>
</dbReference>
<dbReference type="InterPro" id="IPR036412">
    <property type="entry name" value="HAD-like_sf"/>
</dbReference>
<evidence type="ECO:0000256" key="2">
    <source>
        <dbReference type="ARBA" id="ARBA00022801"/>
    </source>
</evidence>
<dbReference type="Gene3D" id="1.20.1440.100">
    <property type="entry name" value="SG protein - dephosphorylation function"/>
    <property type="match status" value="1"/>
</dbReference>
<dbReference type="CDD" id="cd02612">
    <property type="entry name" value="HAD_PGPPase"/>
    <property type="match status" value="1"/>
</dbReference>
<dbReference type="AlphaFoldDB" id="A0A848NXZ0"/>
<dbReference type="Pfam" id="PF12710">
    <property type="entry name" value="HAD"/>
    <property type="match status" value="1"/>
</dbReference>
<sequence>MQSLALFDLDHTLLPIDSEYEWGRFLVAQGAVDREAFEQANERWMREYREGTLDFARHARFSLGLLAQHPRTRLDAWRANFMREVIQPAMQPRARQLVDAHLRAGDLCCIVTATHRYLTEPIAAAFNVPHLLAVEGETVGNQADSNFTGNLVGTPSFGAGKIVRVTEWLAQRGQRMADFSRTVFYSDSRNDLPLLEAVSHPIAISPDATLRGVAEARGWPVVELFAA</sequence>
<dbReference type="InterPro" id="IPR023214">
    <property type="entry name" value="HAD_sf"/>
</dbReference>
<organism evidence="4 5">
    <name type="scientific">Ralstonia insidiosa</name>
    <dbReference type="NCBI Taxonomy" id="190721"/>
    <lineage>
        <taxon>Bacteria</taxon>
        <taxon>Pseudomonadati</taxon>
        <taxon>Pseudomonadota</taxon>
        <taxon>Betaproteobacteria</taxon>
        <taxon>Burkholderiales</taxon>
        <taxon>Burkholderiaceae</taxon>
        <taxon>Ralstonia</taxon>
    </lineage>
</organism>
<keyword evidence="3" id="KW-0460">Magnesium</keyword>
<dbReference type="InterPro" id="IPR006385">
    <property type="entry name" value="HAD_hydro_SerB1"/>
</dbReference>
<evidence type="ECO:0000313" key="5">
    <source>
        <dbReference type="Proteomes" id="UP000575469"/>
    </source>
</evidence>
<proteinExistence type="predicted"/>
<dbReference type="RefSeq" id="WP_104655810.1">
    <property type="nucleotide sequence ID" value="NZ_JABBZM010000005.1"/>
</dbReference>
<name>A0A848NXZ0_9RALS</name>
<evidence type="ECO:0000256" key="1">
    <source>
        <dbReference type="ARBA" id="ARBA00022723"/>
    </source>
</evidence>
<gene>
    <name evidence="4" type="ORF">HGR00_07760</name>
</gene>
<dbReference type="NCBIfam" id="TIGR01490">
    <property type="entry name" value="HAD-SF-IB-hyp1"/>
    <property type="match status" value="1"/>
</dbReference>
<evidence type="ECO:0000256" key="3">
    <source>
        <dbReference type="ARBA" id="ARBA00022842"/>
    </source>
</evidence>
<accession>A0A848NXZ0</accession>
<dbReference type="Proteomes" id="UP000575469">
    <property type="component" value="Unassembled WGS sequence"/>
</dbReference>
<dbReference type="PANTHER" id="PTHR43344">
    <property type="entry name" value="PHOSPHOSERINE PHOSPHATASE"/>
    <property type="match status" value="1"/>
</dbReference>
<dbReference type="GO" id="GO:0016787">
    <property type="term" value="F:hydrolase activity"/>
    <property type="evidence" value="ECO:0007669"/>
    <property type="project" value="UniProtKB-KW"/>
</dbReference>